<comment type="caution">
    <text evidence="2">The sequence shown here is derived from an EMBL/GenBank/DDBJ whole genome shotgun (WGS) entry which is preliminary data.</text>
</comment>
<dbReference type="EMBL" id="AEWJ01000041">
    <property type="protein sequence ID" value="EGD58389.1"/>
    <property type="molecule type" value="Genomic_DNA"/>
</dbReference>
<proteinExistence type="predicted"/>
<dbReference type="HOGENOM" id="CLU_2684220_0_0_5"/>
<sequence>MTDHLKQAGDVGATAIGVVSLTSHMISTASQWAQVLTPIASLVLTCMGIVWWCIRFGEWRQATGERRVGEEDAS</sequence>
<name>F1Z9B5_9SPHN</name>
<protein>
    <submittedName>
        <fullName evidence="2">Uncharacterized protein</fullName>
    </submittedName>
</protein>
<dbReference type="STRING" id="983920.Y88_0444"/>
<evidence type="ECO:0000256" key="1">
    <source>
        <dbReference type="SAM" id="Phobius"/>
    </source>
</evidence>
<dbReference type="RefSeq" id="WP_008066870.1">
    <property type="nucleotide sequence ID" value="NZ_AQWK01000002.1"/>
</dbReference>
<feature type="transmembrane region" description="Helical" evidence="1">
    <location>
        <begin position="32"/>
        <end position="54"/>
    </location>
</feature>
<dbReference type="InParanoid" id="F1Z9B5"/>
<evidence type="ECO:0000313" key="3">
    <source>
        <dbReference type="Proteomes" id="UP000004728"/>
    </source>
</evidence>
<keyword evidence="1" id="KW-1133">Transmembrane helix</keyword>
<dbReference type="AlphaFoldDB" id="F1Z9B5"/>
<accession>F1Z9B5</accession>
<keyword evidence="1" id="KW-0812">Transmembrane</keyword>
<organism evidence="2 3">
    <name type="scientific">Novosphingobium nitrogenifigens DSM 19370</name>
    <dbReference type="NCBI Taxonomy" id="983920"/>
    <lineage>
        <taxon>Bacteria</taxon>
        <taxon>Pseudomonadati</taxon>
        <taxon>Pseudomonadota</taxon>
        <taxon>Alphaproteobacteria</taxon>
        <taxon>Sphingomonadales</taxon>
        <taxon>Sphingomonadaceae</taxon>
        <taxon>Novosphingobium</taxon>
    </lineage>
</organism>
<dbReference type="Proteomes" id="UP000004728">
    <property type="component" value="Unassembled WGS sequence"/>
</dbReference>
<keyword evidence="1" id="KW-0472">Membrane</keyword>
<reference evidence="2 3" key="1">
    <citation type="journal article" date="2012" name="J. Bacteriol.">
        <title>Draft Genome Sequence of Novosphingobium nitrogenifigens Y88T.</title>
        <authorList>
            <person name="Strabala T.J."/>
            <person name="Macdonald L."/>
            <person name="Liu V."/>
            <person name="Smit A.M."/>
        </authorList>
    </citation>
    <scope>NUCLEOTIDE SEQUENCE [LARGE SCALE GENOMIC DNA]</scope>
    <source>
        <strain evidence="2 3">DSM 19370</strain>
    </source>
</reference>
<gene>
    <name evidence="2" type="ORF">Y88_0444</name>
</gene>
<keyword evidence="3" id="KW-1185">Reference proteome</keyword>
<evidence type="ECO:0000313" key="2">
    <source>
        <dbReference type="EMBL" id="EGD58389.1"/>
    </source>
</evidence>